<reference evidence="2 3" key="1">
    <citation type="journal article" date="2020" name="Antonie Van Leeuwenhoek">
        <title>Rhodopirellula heiligendammensis sp. nov., Rhodopirellula pilleata sp. nov., and Rhodopirellula solitaria sp. nov. isolated from natural or artificial marine surfaces in Northern Germany and California, USA, and emended description of the genus Rhodopirellula.</title>
        <authorList>
            <person name="Kallscheuer N."/>
            <person name="Wiegand S."/>
            <person name="Jogler M."/>
            <person name="Boedeker C."/>
            <person name="Peeters S.H."/>
            <person name="Rast P."/>
            <person name="Heuer A."/>
            <person name="Jetten M.S.M."/>
            <person name="Rohde M."/>
            <person name="Jogler C."/>
        </authorList>
    </citation>
    <scope>NUCLEOTIDE SEQUENCE [LARGE SCALE GENOMIC DNA]</scope>
    <source>
        <strain evidence="2 3">Poly21</strain>
    </source>
</reference>
<proteinExistence type="predicted"/>
<name>A0A5C6C4A3_9BACT</name>
<dbReference type="InterPro" id="IPR018682">
    <property type="entry name" value="DUF2167_membr"/>
</dbReference>
<dbReference type="RefSeq" id="WP_146406237.1">
    <property type="nucleotide sequence ID" value="NZ_SJPU01000001.1"/>
</dbReference>
<evidence type="ECO:0000256" key="1">
    <source>
        <dbReference type="SAM" id="Phobius"/>
    </source>
</evidence>
<protein>
    <recommendedName>
        <fullName evidence="4">DUF2167 domain-containing protein</fullName>
    </recommendedName>
</protein>
<keyword evidence="1" id="KW-0812">Transmembrane</keyword>
<keyword evidence="3" id="KW-1185">Reference proteome</keyword>
<evidence type="ECO:0000313" key="3">
    <source>
        <dbReference type="Proteomes" id="UP000319908"/>
    </source>
</evidence>
<keyword evidence="1" id="KW-1133">Transmembrane helix</keyword>
<organism evidence="2 3">
    <name type="scientific">Allorhodopirellula heiligendammensis</name>
    <dbReference type="NCBI Taxonomy" id="2714739"/>
    <lineage>
        <taxon>Bacteria</taxon>
        <taxon>Pseudomonadati</taxon>
        <taxon>Planctomycetota</taxon>
        <taxon>Planctomycetia</taxon>
        <taxon>Pirellulales</taxon>
        <taxon>Pirellulaceae</taxon>
        <taxon>Allorhodopirellula</taxon>
    </lineage>
</organism>
<gene>
    <name evidence="2" type="ORF">Poly21_15930</name>
</gene>
<sequence>MFRSIDLVGIRSAGMLLLVLIFLAGSTDAQDSEPPPGISPEQMALMQRFAAIEWQKGPSVGKIGDIAEIKIPEGYSYTGAAGAQELLELYGNPRNPNMLGALVPDSEDEDWTLVFQFDDIGYVDDSDREALDPEGLMSDFRASIPAGNEERRSMGLEELTAMSWAKPPFYDPETNNLTWGLKLDFPSGNAINYDIRMLGRRGVMEATLVGDPETYRAALPAVNQILEGYQFTTGNQYAEWRQGDKVAAYGLAGLVGGGALVAASKTGLLAKLGLLLAKGGKAVILGIVVFFGALGSFFKKLFSGGDRSEAVR</sequence>
<dbReference type="Proteomes" id="UP000319908">
    <property type="component" value="Unassembled WGS sequence"/>
</dbReference>
<comment type="caution">
    <text evidence="2">The sequence shown here is derived from an EMBL/GenBank/DDBJ whole genome shotgun (WGS) entry which is preliminary data.</text>
</comment>
<dbReference type="OrthoDB" id="196355at2"/>
<evidence type="ECO:0000313" key="2">
    <source>
        <dbReference type="EMBL" id="TWU19420.1"/>
    </source>
</evidence>
<dbReference type="EMBL" id="SJPU01000001">
    <property type="protein sequence ID" value="TWU19420.1"/>
    <property type="molecule type" value="Genomic_DNA"/>
</dbReference>
<dbReference type="AlphaFoldDB" id="A0A5C6C4A3"/>
<keyword evidence="1" id="KW-0472">Membrane</keyword>
<feature type="transmembrane region" description="Helical" evidence="1">
    <location>
        <begin position="282"/>
        <end position="302"/>
    </location>
</feature>
<evidence type="ECO:0008006" key="4">
    <source>
        <dbReference type="Google" id="ProtNLM"/>
    </source>
</evidence>
<dbReference type="Pfam" id="PF09935">
    <property type="entry name" value="DUF2167"/>
    <property type="match status" value="1"/>
</dbReference>
<accession>A0A5C6C4A3</accession>